<evidence type="ECO:0000313" key="2">
    <source>
        <dbReference type="Proteomes" id="UP001516400"/>
    </source>
</evidence>
<gene>
    <name evidence="1" type="ORF">HHI36_012030</name>
</gene>
<dbReference type="EMBL" id="JABFTP020000103">
    <property type="protein sequence ID" value="KAL3276660.1"/>
    <property type="molecule type" value="Genomic_DNA"/>
</dbReference>
<protein>
    <submittedName>
        <fullName evidence="1">Uncharacterized protein</fullName>
    </submittedName>
</protein>
<evidence type="ECO:0000313" key="1">
    <source>
        <dbReference type="EMBL" id="KAL3276660.1"/>
    </source>
</evidence>
<dbReference type="AlphaFoldDB" id="A0ABD2ND34"/>
<keyword evidence="2" id="KW-1185">Reference proteome</keyword>
<reference evidence="1 2" key="1">
    <citation type="journal article" date="2021" name="BMC Biol.">
        <title>Horizontally acquired antibacterial genes associated with adaptive radiation of ladybird beetles.</title>
        <authorList>
            <person name="Li H.S."/>
            <person name="Tang X.F."/>
            <person name="Huang Y.H."/>
            <person name="Xu Z.Y."/>
            <person name="Chen M.L."/>
            <person name="Du X.Y."/>
            <person name="Qiu B.Y."/>
            <person name="Chen P.T."/>
            <person name="Zhang W."/>
            <person name="Slipinski A."/>
            <person name="Escalona H.E."/>
            <person name="Waterhouse R.M."/>
            <person name="Zwick A."/>
            <person name="Pang H."/>
        </authorList>
    </citation>
    <scope>NUCLEOTIDE SEQUENCE [LARGE SCALE GENOMIC DNA]</scope>
    <source>
        <strain evidence="1">SYSU2018</strain>
    </source>
</reference>
<name>A0ABD2ND34_9CUCU</name>
<accession>A0ABD2ND34</accession>
<proteinExistence type="predicted"/>
<organism evidence="1 2">
    <name type="scientific">Cryptolaemus montrouzieri</name>
    <dbReference type="NCBI Taxonomy" id="559131"/>
    <lineage>
        <taxon>Eukaryota</taxon>
        <taxon>Metazoa</taxon>
        <taxon>Ecdysozoa</taxon>
        <taxon>Arthropoda</taxon>
        <taxon>Hexapoda</taxon>
        <taxon>Insecta</taxon>
        <taxon>Pterygota</taxon>
        <taxon>Neoptera</taxon>
        <taxon>Endopterygota</taxon>
        <taxon>Coleoptera</taxon>
        <taxon>Polyphaga</taxon>
        <taxon>Cucujiformia</taxon>
        <taxon>Coccinelloidea</taxon>
        <taxon>Coccinellidae</taxon>
        <taxon>Scymninae</taxon>
        <taxon>Scymnini</taxon>
        <taxon>Cryptolaemus</taxon>
    </lineage>
</organism>
<comment type="caution">
    <text evidence="1">The sequence shown here is derived from an EMBL/GenBank/DDBJ whole genome shotgun (WGS) entry which is preliminary data.</text>
</comment>
<dbReference type="Proteomes" id="UP001516400">
    <property type="component" value="Unassembled WGS sequence"/>
</dbReference>
<sequence>MLFGEILEPSSRALIDDSNDYPEYKEPHYEWTVKSEVPLIIDSLVFVETKRINKLFLEFILVNSVPRCKLNDNLIIYEKKLTTGQIAETLKSWIEKAKQIFTITSSSFSSYQGEWSRDHSECVVKSLHTKNSINFNCQN</sequence>